<dbReference type="EMBL" id="FOMB01000016">
    <property type="protein sequence ID" value="SFC98629.1"/>
    <property type="molecule type" value="Genomic_DNA"/>
</dbReference>
<reference evidence="4 5" key="1">
    <citation type="submission" date="2016-10" db="EMBL/GenBank/DDBJ databases">
        <authorList>
            <person name="de Groot N.N."/>
        </authorList>
    </citation>
    <scope>NUCLEOTIDE SEQUENCE [LARGE SCALE GENOMIC DNA]</scope>
    <source>
        <strain evidence="4 5">CGMCC 1.10210</strain>
    </source>
</reference>
<feature type="signal peptide" evidence="2">
    <location>
        <begin position="1"/>
        <end position="20"/>
    </location>
</feature>
<feature type="compositionally biased region" description="Gly residues" evidence="1">
    <location>
        <begin position="303"/>
        <end position="319"/>
    </location>
</feature>
<feature type="compositionally biased region" description="Gly residues" evidence="1">
    <location>
        <begin position="253"/>
        <end position="270"/>
    </location>
</feature>
<evidence type="ECO:0000259" key="3">
    <source>
        <dbReference type="Pfam" id="PF04773"/>
    </source>
</evidence>
<accession>A0A1I1NLU7</accession>
<evidence type="ECO:0000256" key="2">
    <source>
        <dbReference type="SAM" id="SignalP"/>
    </source>
</evidence>
<dbReference type="Pfam" id="PF04773">
    <property type="entry name" value="FecR"/>
    <property type="match status" value="1"/>
</dbReference>
<keyword evidence="2" id="KW-0732">Signal</keyword>
<evidence type="ECO:0000313" key="4">
    <source>
        <dbReference type="EMBL" id="SFC98629.1"/>
    </source>
</evidence>
<dbReference type="STRING" id="728005.SAMN04488059_116101"/>
<dbReference type="AlphaFoldDB" id="A0A1I1NLU7"/>
<dbReference type="OrthoDB" id="7210929at2"/>
<feature type="compositionally biased region" description="Low complexity" evidence="1">
    <location>
        <begin position="289"/>
        <end position="302"/>
    </location>
</feature>
<evidence type="ECO:0000256" key="1">
    <source>
        <dbReference type="SAM" id="MobiDB-lite"/>
    </source>
</evidence>
<dbReference type="InterPro" id="IPR006860">
    <property type="entry name" value="FecR"/>
</dbReference>
<feature type="compositionally biased region" description="Gly residues" evidence="1">
    <location>
        <begin position="215"/>
        <end position="244"/>
    </location>
</feature>
<gene>
    <name evidence="4" type="ORF">SAMN04488059_116101</name>
</gene>
<dbReference type="RefSeq" id="WP_158409626.1">
    <property type="nucleotide sequence ID" value="NZ_FOMB01000016.1"/>
</dbReference>
<feature type="domain" description="FecR protein" evidence="3">
    <location>
        <begin position="55"/>
        <end position="145"/>
    </location>
</feature>
<evidence type="ECO:0000313" key="5">
    <source>
        <dbReference type="Proteomes" id="UP000182258"/>
    </source>
</evidence>
<sequence length="319" mass="31943">MFKIVAQVALFAMLVLPSHAEGWVVNRVRGTAEHLAGSMWVPLERGAVIDDGQSLKTGADGRVGLIRGSETVELEPGTQIRLHEGAGKMTNIEQASGLVSVDVERRNVQHFSVQTPFLAAVVKGTKFTVSVGRNASHVTVDRGVVQVQDTLNDLVVDVVRGQEAEVSQADPLTVTGGGSVAVFTFEGQRVVNGTTDTPADYKGRAVEAGQSESIGAGGVNGQTSGNGNGNGNGKNGQGNNGNGGQSDVNNGNSHGGSGGAQGNGNSGNNGNGNSNGNNGNGNGNGNGNSAGDDSSGQANSNNGNGGGGGNGNGKNGKSD</sequence>
<feature type="compositionally biased region" description="Gly residues" evidence="1">
    <location>
        <begin position="278"/>
        <end position="288"/>
    </location>
</feature>
<feature type="chain" id="PRO_5010242261" evidence="2">
    <location>
        <begin position="21"/>
        <end position="319"/>
    </location>
</feature>
<dbReference type="PANTHER" id="PTHR38731:SF3">
    <property type="entry name" value="BLL6125 PROTEIN"/>
    <property type="match status" value="1"/>
</dbReference>
<dbReference type="Proteomes" id="UP000182258">
    <property type="component" value="Unassembled WGS sequence"/>
</dbReference>
<feature type="region of interest" description="Disordered" evidence="1">
    <location>
        <begin position="212"/>
        <end position="319"/>
    </location>
</feature>
<organism evidence="4 5">
    <name type="scientific">Devosia psychrophila</name>
    <dbReference type="NCBI Taxonomy" id="728005"/>
    <lineage>
        <taxon>Bacteria</taxon>
        <taxon>Pseudomonadati</taxon>
        <taxon>Pseudomonadota</taxon>
        <taxon>Alphaproteobacteria</taxon>
        <taxon>Hyphomicrobiales</taxon>
        <taxon>Devosiaceae</taxon>
        <taxon>Devosia</taxon>
    </lineage>
</organism>
<proteinExistence type="predicted"/>
<name>A0A1I1NLU7_9HYPH</name>
<dbReference type="PANTHER" id="PTHR38731">
    <property type="entry name" value="LIPL45-RELATED LIPOPROTEIN-RELATED"/>
    <property type="match status" value="1"/>
</dbReference>
<dbReference type="Gene3D" id="2.60.120.1440">
    <property type="match status" value="1"/>
</dbReference>
<protein>
    <submittedName>
        <fullName evidence="4">FecR family protein</fullName>
    </submittedName>
</protein>